<sequence>MIPKQTPEGIVFKCRYCKMEVLVTEDGERVIKPPLKVPNHHSETLWVNGHSVPFYYLGYYIPKRRGYPDEFSQQVLEFKQGYPFIVSRFAEEVVNLIRFRELEPDIIVPIPRSSAGKIGLGHRQLAEYISRTLGIRNGTGVLVRKISVPSAHLARSLEERPNEALHNFSISCTGDIQDLRVLLFDDILTTGATAMACIKKLFRCGASEVYLITLAKTGMG</sequence>
<evidence type="ECO:0000313" key="2">
    <source>
        <dbReference type="EMBL" id="AIU69267.1"/>
    </source>
</evidence>
<accession>A0A097QS15</accession>
<gene>
    <name evidence="2" type="ORF">TEU_02315</name>
</gene>
<dbReference type="HOGENOM" id="CLU_1253643_0_0_2"/>
<protein>
    <recommendedName>
        <fullName evidence="4">Amidophosphoribosyltransferase</fullName>
    </recommendedName>
</protein>
<name>A0A097QS15_9EURY</name>
<dbReference type="KEGG" id="teu:TEU_02315"/>
<comment type="similarity">
    <text evidence="1">Belongs to the ComF/GntX family.</text>
</comment>
<dbReference type="CDD" id="cd06223">
    <property type="entry name" value="PRTases_typeI"/>
    <property type="match status" value="1"/>
</dbReference>
<reference evidence="2 3" key="1">
    <citation type="journal article" date="2015" name="Int. J. Syst. Evol. Microbiol.">
        <title>Thermococcus eurythermalis sp. nov., a conditional piezophilic hyperthermophilic archaeon with a wide temperature range isolated from an oil-immersed chimney in the Guaymas Basin.</title>
        <authorList>
            <person name="Zhao W."/>
            <person name="Zeng X."/>
            <person name="Xiao X."/>
        </authorList>
    </citation>
    <scope>NUCLEOTIDE SEQUENCE [LARGE SCALE GENOMIC DNA]</scope>
    <source>
        <strain evidence="2 3">A501</strain>
    </source>
</reference>
<evidence type="ECO:0000256" key="1">
    <source>
        <dbReference type="ARBA" id="ARBA00008007"/>
    </source>
</evidence>
<dbReference type="SUPFAM" id="SSF53271">
    <property type="entry name" value="PRTase-like"/>
    <property type="match status" value="1"/>
</dbReference>
<proteinExistence type="inferred from homology"/>
<dbReference type="EMBL" id="CP008887">
    <property type="protein sequence ID" value="AIU69267.1"/>
    <property type="molecule type" value="Genomic_DNA"/>
</dbReference>
<dbReference type="InterPro" id="IPR000836">
    <property type="entry name" value="PRTase_dom"/>
</dbReference>
<organism evidence="2 3">
    <name type="scientific">Thermococcus eurythermalis</name>
    <dbReference type="NCBI Taxonomy" id="1505907"/>
    <lineage>
        <taxon>Archaea</taxon>
        <taxon>Methanobacteriati</taxon>
        <taxon>Methanobacteriota</taxon>
        <taxon>Thermococci</taxon>
        <taxon>Thermococcales</taxon>
        <taxon>Thermococcaceae</taxon>
        <taxon>Thermococcus</taxon>
    </lineage>
</organism>
<dbReference type="Gene3D" id="3.40.50.2020">
    <property type="match status" value="1"/>
</dbReference>
<dbReference type="STRING" id="1505907.TEU_02315"/>
<evidence type="ECO:0008006" key="4">
    <source>
        <dbReference type="Google" id="ProtNLM"/>
    </source>
</evidence>
<dbReference type="PANTHER" id="PTHR47505:SF1">
    <property type="entry name" value="DNA UTILIZATION PROTEIN YHGH"/>
    <property type="match status" value="1"/>
</dbReference>
<evidence type="ECO:0000313" key="3">
    <source>
        <dbReference type="Proteomes" id="UP000029980"/>
    </source>
</evidence>
<dbReference type="InterPro" id="IPR051910">
    <property type="entry name" value="ComF/GntX_DNA_util-trans"/>
</dbReference>
<dbReference type="PANTHER" id="PTHR47505">
    <property type="entry name" value="DNA UTILIZATION PROTEIN YHGH"/>
    <property type="match status" value="1"/>
</dbReference>
<dbReference type="Proteomes" id="UP000029980">
    <property type="component" value="Chromosome"/>
</dbReference>
<keyword evidence="3" id="KW-1185">Reference proteome</keyword>
<dbReference type="AlphaFoldDB" id="A0A097QS15"/>
<dbReference type="InterPro" id="IPR029057">
    <property type="entry name" value="PRTase-like"/>
</dbReference>